<dbReference type="Pfam" id="PF13746">
    <property type="entry name" value="Fer4_18"/>
    <property type="match status" value="1"/>
</dbReference>
<sequence length="491" mass="54716">MSADPKVPTNPEPSRPRPASPYRPSVDSVTTIASDGSRRDIHPADVHGRFTRMRRWSGWALIAFYVALPWIPVNGYPAVLLDIAGSRFHFFGFTLAAQDAWLLFFGVTGLGFALFFLTALFGRLWCGWACPQTVYLEHVYRVIERWIDGDAPARRALQAAPLTAGKAGRRILKHALYAVASLVITHIFLSYFVSLPEVWQMMREAPRDHWAAFLFVFIAAGILYFNFAWFREQLCIVICPYGRLQSALTDDHSMVIGYDSKRGEPRGKLGTPDAGACVACNRCVQVCPTGIDIRHGLQLECIGCAACIDACDEVMTKVHRPTGLVRYDSFIGLDGGRTRWIRPRIIVYFILLLVGTAVATYAFSTVKPANFLVYRMSGAAYFVSPGDVRNQFMVRLLNKRTEPATFVVSTEGVPAGVQQSGFTAPVTLGPLAESVSPLVLIVDRKHYTGPFHFTVRVEDSAHTYQLSRAVEFMGPEPKLLEEEDREKGVQR</sequence>
<dbReference type="NCBIfam" id="TIGR02745">
    <property type="entry name" value="ccoG_rdxA_fixG"/>
    <property type="match status" value="1"/>
</dbReference>
<organism evidence="10 11">
    <name type="scientific">Oleiharenicola lentus</name>
    <dbReference type="NCBI Taxonomy" id="2508720"/>
    <lineage>
        <taxon>Bacteria</taxon>
        <taxon>Pseudomonadati</taxon>
        <taxon>Verrucomicrobiota</taxon>
        <taxon>Opitutia</taxon>
        <taxon>Opitutales</taxon>
        <taxon>Opitutaceae</taxon>
        <taxon>Oleiharenicola</taxon>
    </lineage>
</organism>
<gene>
    <name evidence="10" type="primary">ccoG</name>
    <name evidence="10" type="ORF">ESB00_04700</name>
</gene>
<evidence type="ECO:0000313" key="11">
    <source>
        <dbReference type="Proteomes" id="UP000290218"/>
    </source>
</evidence>
<dbReference type="SUPFAM" id="SSF54862">
    <property type="entry name" value="4Fe-4S ferredoxins"/>
    <property type="match status" value="1"/>
</dbReference>
<dbReference type="Pfam" id="PF12801">
    <property type="entry name" value="Fer4_5"/>
    <property type="match status" value="1"/>
</dbReference>
<evidence type="ECO:0000256" key="6">
    <source>
        <dbReference type="ARBA" id="ARBA00023014"/>
    </source>
</evidence>
<dbReference type="OrthoDB" id="9811700at2"/>
<dbReference type="RefSeq" id="WP_129046566.1">
    <property type="nucleotide sequence ID" value="NZ_SDHX01000001.1"/>
</dbReference>
<evidence type="ECO:0000313" key="10">
    <source>
        <dbReference type="EMBL" id="RXK55200.1"/>
    </source>
</evidence>
<keyword evidence="6" id="KW-0411">Iron-sulfur</keyword>
<evidence type="ECO:0000256" key="1">
    <source>
        <dbReference type="ARBA" id="ARBA00022448"/>
    </source>
</evidence>
<dbReference type="GO" id="GO:0046872">
    <property type="term" value="F:metal ion binding"/>
    <property type="evidence" value="ECO:0007669"/>
    <property type="project" value="UniProtKB-KW"/>
</dbReference>
<feature type="transmembrane region" description="Helical" evidence="8">
    <location>
        <begin position="59"/>
        <end position="80"/>
    </location>
</feature>
<dbReference type="PROSITE" id="PS51379">
    <property type="entry name" value="4FE4S_FER_2"/>
    <property type="match status" value="1"/>
</dbReference>
<keyword evidence="2" id="KW-0004">4Fe-4S</keyword>
<dbReference type="AlphaFoldDB" id="A0A4Q1C8M0"/>
<dbReference type="InterPro" id="IPR013783">
    <property type="entry name" value="Ig-like_fold"/>
</dbReference>
<feature type="transmembrane region" description="Helical" evidence="8">
    <location>
        <begin position="345"/>
        <end position="363"/>
    </location>
</feature>
<feature type="domain" description="4Fe-4S ferredoxin-type" evidence="9">
    <location>
        <begin position="267"/>
        <end position="296"/>
    </location>
</feature>
<evidence type="ECO:0000259" key="9">
    <source>
        <dbReference type="PROSITE" id="PS51379"/>
    </source>
</evidence>
<feature type="compositionally biased region" description="Pro residues" evidence="7">
    <location>
        <begin position="8"/>
        <end position="21"/>
    </location>
</feature>
<dbReference type="PROSITE" id="PS00198">
    <property type="entry name" value="4FE4S_FER_1"/>
    <property type="match status" value="1"/>
</dbReference>
<dbReference type="InterPro" id="IPR017900">
    <property type="entry name" value="4Fe4S_Fe_S_CS"/>
</dbReference>
<dbReference type="Proteomes" id="UP000290218">
    <property type="component" value="Unassembled WGS sequence"/>
</dbReference>
<name>A0A4Q1C8M0_9BACT</name>
<protein>
    <submittedName>
        <fullName evidence="10">Cytochrome c oxidase accessory protein CcoG</fullName>
    </submittedName>
</protein>
<evidence type="ECO:0000256" key="2">
    <source>
        <dbReference type="ARBA" id="ARBA00022485"/>
    </source>
</evidence>
<dbReference type="GO" id="GO:0005886">
    <property type="term" value="C:plasma membrane"/>
    <property type="evidence" value="ECO:0007669"/>
    <property type="project" value="TreeGrafter"/>
</dbReference>
<keyword evidence="11" id="KW-1185">Reference proteome</keyword>
<accession>A0A4Q1C8M0</accession>
<keyword evidence="8" id="KW-0812">Transmembrane</keyword>
<feature type="transmembrane region" description="Helical" evidence="8">
    <location>
        <begin position="100"/>
        <end position="121"/>
    </location>
</feature>
<dbReference type="Gene3D" id="2.60.40.10">
    <property type="entry name" value="Immunoglobulins"/>
    <property type="match status" value="1"/>
</dbReference>
<proteinExistence type="predicted"/>
<evidence type="ECO:0000256" key="5">
    <source>
        <dbReference type="ARBA" id="ARBA00023004"/>
    </source>
</evidence>
<keyword evidence="1" id="KW-0813">Transport</keyword>
<keyword evidence="3" id="KW-0479">Metal-binding</keyword>
<dbReference type="Pfam" id="PF11614">
    <property type="entry name" value="FixG_C"/>
    <property type="match status" value="1"/>
</dbReference>
<reference evidence="10 11" key="1">
    <citation type="submission" date="2019-01" db="EMBL/GenBank/DDBJ databases">
        <title>Lacunisphaera sp. strain TWA-58.</title>
        <authorList>
            <person name="Chen W.-M."/>
        </authorList>
    </citation>
    <scope>NUCLEOTIDE SEQUENCE [LARGE SCALE GENOMIC DNA]</scope>
    <source>
        <strain evidence="10 11">TWA-58</strain>
    </source>
</reference>
<evidence type="ECO:0000256" key="8">
    <source>
        <dbReference type="SAM" id="Phobius"/>
    </source>
</evidence>
<dbReference type="PANTHER" id="PTHR30176">
    <property type="entry name" value="FERREDOXIN-TYPE PROTEIN NAPH"/>
    <property type="match status" value="1"/>
</dbReference>
<dbReference type="InterPro" id="IPR032879">
    <property type="entry name" value="FixG_C"/>
</dbReference>
<dbReference type="EMBL" id="SDHX01000001">
    <property type="protein sequence ID" value="RXK55200.1"/>
    <property type="molecule type" value="Genomic_DNA"/>
</dbReference>
<dbReference type="PANTHER" id="PTHR30176:SF3">
    <property type="entry name" value="FERREDOXIN-TYPE PROTEIN NAPH"/>
    <property type="match status" value="1"/>
</dbReference>
<feature type="transmembrane region" description="Helical" evidence="8">
    <location>
        <begin position="175"/>
        <end position="195"/>
    </location>
</feature>
<evidence type="ECO:0000256" key="7">
    <source>
        <dbReference type="SAM" id="MobiDB-lite"/>
    </source>
</evidence>
<comment type="caution">
    <text evidence="10">The sequence shown here is derived from an EMBL/GenBank/DDBJ whole genome shotgun (WGS) entry which is preliminary data.</text>
</comment>
<evidence type="ECO:0000256" key="3">
    <source>
        <dbReference type="ARBA" id="ARBA00022723"/>
    </source>
</evidence>
<dbReference type="Gene3D" id="3.30.70.20">
    <property type="match status" value="1"/>
</dbReference>
<dbReference type="InterPro" id="IPR017896">
    <property type="entry name" value="4Fe4S_Fe-S-bd"/>
</dbReference>
<keyword evidence="8" id="KW-1133">Transmembrane helix</keyword>
<keyword evidence="5" id="KW-0408">Iron</keyword>
<dbReference type="InterPro" id="IPR051684">
    <property type="entry name" value="Electron_Trans/Redox"/>
</dbReference>
<feature type="transmembrane region" description="Helical" evidence="8">
    <location>
        <begin position="210"/>
        <end position="230"/>
    </location>
</feature>
<dbReference type="GO" id="GO:0051539">
    <property type="term" value="F:4 iron, 4 sulfur cluster binding"/>
    <property type="evidence" value="ECO:0007669"/>
    <property type="project" value="UniProtKB-KW"/>
</dbReference>
<feature type="region of interest" description="Disordered" evidence="7">
    <location>
        <begin position="1"/>
        <end position="26"/>
    </location>
</feature>
<keyword evidence="4" id="KW-0249">Electron transport</keyword>
<keyword evidence="8" id="KW-0472">Membrane</keyword>
<evidence type="ECO:0000256" key="4">
    <source>
        <dbReference type="ARBA" id="ARBA00022982"/>
    </source>
</evidence>
<dbReference type="InterPro" id="IPR014116">
    <property type="entry name" value="Cyt_c_oxidase_cbb3_FixG"/>
</dbReference>